<protein>
    <submittedName>
        <fullName evidence="8">Putative Ni/Fe-hydrogenase B-type cytochrome subunit</fullName>
    </submittedName>
</protein>
<dbReference type="AlphaFoldDB" id="A0A1J5TH92"/>
<dbReference type="GO" id="GO:0009055">
    <property type="term" value="F:electron transfer activity"/>
    <property type="evidence" value="ECO:0007669"/>
    <property type="project" value="InterPro"/>
</dbReference>
<dbReference type="PANTHER" id="PTHR30485">
    <property type="entry name" value="NI/FE-HYDROGENASE 1 B-TYPE CYTOCHROME SUBUNIT"/>
    <property type="match status" value="1"/>
</dbReference>
<evidence type="ECO:0000256" key="1">
    <source>
        <dbReference type="ARBA" id="ARBA00004651"/>
    </source>
</evidence>
<dbReference type="EMBL" id="MLJW01000009">
    <property type="protein sequence ID" value="OIR15552.1"/>
    <property type="molecule type" value="Genomic_DNA"/>
</dbReference>
<evidence type="ECO:0000256" key="4">
    <source>
        <dbReference type="ARBA" id="ARBA00022989"/>
    </source>
</evidence>
<feature type="transmembrane region" description="Helical" evidence="6">
    <location>
        <begin position="42"/>
        <end position="59"/>
    </location>
</feature>
<dbReference type="SUPFAM" id="SSF81342">
    <property type="entry name" value="Transmembrane di-heme cytochromes"/>
    <property type="match status" value="1"/>
</dbReference>
<dbReference type="InterPro" id="IPR016174">
    <property type="entry name" value="Di-haem_cyt_TM"/>
</dbReference>
<keyword evidence="4 6" id="KW-1133">Transmembrane helix</keyword>
<comment type="caution">
    <text evidence="8">The sequence shown here is derived from an EMBL/GenBank/DDBJ whole genome shotgun (WGS) entry which is preliminary data.</text>
</comment>
<evidence type="ECO:0000256" key="3">
    <source>
        <dbReference type="ARBA" id="ARBA00022692"/>
    </source>
</evidence>
<dbReference type="Gene3D" id="1.20.950.20">
    <property type="entry name" value="Transmembrane di-heme cytochromes, Chain C"/>
    <property type="match status" value="1"/>
</dbReference>
<keyword evidence="5 6" id="KW-0472">Membrane</keyword>
<dbReference type="GO" id="GO:0005886">
    <property type="term" value="C:plasma membrane"/>
    <property type="evidence" value="ECO:0007669"/>
    <property type="project" value="UniProtKB-SubCell"/>
</dbReference>
<gene>
    <name evidence="8" type="primary">hupC_2</name>
    <name evidence="8" type="ORF">GALL_38750</name>
</gene>
<dbReference type="InterPro" id="IPR011577">
    <property type="entry name" value="Cyt_b561_bac/Ni-Hgenase"/>
</dbReference>
<feature type="transmembrane region" description="Helical" evidence="6">
    <location>
        <begin position="100"/>
        <end position="123"/>
    </location>
</feature>
<feature type="domain" description="Cytochrome b561 bacterial/Ni-hydrogenase" evidence="7">
    <location>
        <begin position="8"/>
        <end position="168"/>
    </location>
</feature>
<keyword evidence="2" id="KW-1003">Cell membrane</keyword>
<reference evidence="8" key="1">
    <citation type="submission" date="2016-10" db="EMBL/GenBank/DDBJ databases">
        <title>Sequence of Gallionella enrichment culture.</title>
        <authorList>
            <person name="Poehlein A."/>
            <person name="Muehling M."/>
            <person name="Daniel R."/>
        </authorList>
    </citation>
    <scope>NUCLEOTIDE SEQUENCE</scope>
</reference>
<feature type="transmembrane region" description="Helical" evidence="6">
    <location>
        <begin position="135"/>
        <end position="155"/>
    </location>
</feature>
<dbReference type="InterPro" id="IPR051542">
    <property type="entry name" value="Hydrogenase_cytochrome"/>
</dbReference>
<evidence type="ECO:0000256" key="5">
    <source>
        <dbReference type="ARBA" id="ARBA00023136"/>
    </source>
</evidence>
<dbReference type="Pfam" id="PF01292">
    <property type="entry name" value="Ni_hydr_CYTB"/>
    <property type="match status" value="1"/>
</dbReference>
<keyword evidence="3 6" id="KW-0812">Transmembrane</keyword>
<dbReference type="GO" id="GO:0020037">
    <property type="term" value="F:heme binding"/>
    <property type="evidence" value="ECO:0007669"/>
    <property type="project" value="TreeGrafter"/>
</dbReference>
<evidence type="ECO:0000256" key="2">
    <source>
        <dbReference type="ARBA" id="ARBA00022475"/>
    </source>
</evidence>
<evidence type="ECO:0000259" key="7">
    <source>
        <dbReference type="Pfam" id="PF01292"/>
    </source>
</evidence>
<feature type="transmembrane region" description="Helical" evidence="6">
    <location>
        <begin position="181"/>
        <end position="200"/>
    </location>
</feature>
<evidence type="ECO:0000313" key="8">
    <source>
        <dbReference type="EMBL" id="OIR15552.1"/>
    </source>
</evidence>
<evidence type="ECO:0000256" key="6">
    <source>
        <dbReference type="SAM" id="Phobius"/>
    </source>
</evidence>
<dbReference type="PANTHER" id="PTHR30485:SF2">
    <property type="entry name" value="BLL0597 PROTEIN"/>
    <property type="match status" value="1"/>
</dbReference>
<dbReference type="GO" id="GO:0022904">
    <property type="term" value="P:respiratory electron transport chain"/>
    <property type="evidence" value="ECO:0007669"/>
    <property type="project" value="InterPro"/>
</dbReference>
<proteinExistence type="predicted"/>
<name>A0A1J5TH92_9ZZZZ</name>
<organism evidence="8">
    <name type="scientific">mine drainage metagenome</name>
    <dbReference type="NCBI Taxonomy" id="410659"/>
    <lineage>
        <taxon>unclassified sequences</taxon>
        <taxon>metagenomes</taxon>
        <taxon>ecological metagenomes</taxon>
    </lineage>
</organism>
<accession>A0A1J5TH92</accession>
<sequence>MSQRILIWDIPTRIFHWLLAVSFAGAFLTAESERYRDIHVMLGYTLLGLIAFRLVWGFAGSRYARFRSFLFKPGEIAAYVASLLKAKPAHYLGHNPAGSVAVFALLALGLLTGLAGVIVFQDIGGDVLEELHEMAAYAMLTVVALHVAGVVLSSVMHRENLVRSMITGLKRGLPNAGIRRAHAWLGVIMLASVVAFWLGYPATGPTPQNVNVTQAEHPHADD</sequence>
<comment type="subcellular location">
    <subcellularLocation>
        <location evidence="1">Cell membrane</location>
        <topology evidence="1">Multi-pass membrane protein</topology>
    </subcellularLocation>
</comment>